<organism evidence="2 3">
    <name type="scientific">Paraconiothyrium brasiliense</name>
    <dbReference type="NCBI Taxonomy" id="300254"/>
    <lineage>
        <taxon>Eukaryota</taxon>
        <taxon>Fungi</taxon>
        <taxon>Dikarya</taxon>
        <taxon>Ascomycota</taxon>
        <taxon>Pezizomycotina</taxon>
        <taxon>Dothideomycetes</taxon>
        <taxon>Pleosporomycetidae</taxon>
        <taxon>Pleosporales</taxon>
        <taxon>Massarineae</taxon>
        <taxon>Didymosphaeriaceae</taxon>
        <taxon>Paraconiothyrium</taxon>
    </lineage>
</organism>
<feature type="signal peptide" evidence="1">
    <location>
        <begin position="1"/>
        <end position="20"/>
    </location>
</feature>
<gene>
    <name evidence="2" type="ORF">SLS60_009420</name>
</gene>
<evidence type="ECO:0000313" key="3">
    <source>
        <dbReference type="Proteomes" id="UP001521785"/>
    </source>
</evidence>
<evidence type="ECO:0000256" key="1">
    <source>
        <dbReference type="SAM" id="SignalP"/>
    </source>
</evidence>
<dbReference type="Proteomes" id="UP001521785">
    <property type="component" value="Unassembled WGS sequence"/>
</dbReference>
<proteinExistence type="predicted"/>
<feature type="chain" id="PRO_5046933345" evidence="1">
    <location>
        <begin position="21"/>
        <end position="208"/>
    </location>
</feature>
<reference evidence="2 3" key="1">
    <citation type="submission" date="2024-02" db="EMBL/GenBank/DDBJ databases">
        <title>De novo assembly and annotation of 12 fungi associated with fruit tree decline syndrome in Ontario, Canada.</title>
        <authorList>
            <person name="Sulman M."/>
            <person name="Ellouze W."/>
            <person name="Ilyukhin E."/>
        </authorList>
    </citation>
    <scope>NUCLEOTIDE SEQUENCE [LARGE SCALE GENOMIC DNA]</scope>
    <source>
        <strain evidence="2 3">M42-189</strain>
    </source>
</reference>
<sequence>MPANAYLLAILVALIHFATANFDLYRIHGQQDTSGSPWGTQPNGYMVFNNDPTCDDIPDPDQFWWERNDVSGDKISGDKIGVRCKGKSGCGVDEWPWPEIEEVEMHFCTSPDHHYTIYKDKGRQDGDTWLWPMLRVDNSKAGECFAYGGYGWDCRWDRRLGKRHQWGQRKFRCITGYEAKDFNDCHHGNIGATNDATASNSTAVVWAA</sequence>
<comment type="caution">
    <text evidence="2">The sequence shown here is derived from an EMBL/GenBank/DDBJ whole genome shotgun (WGS) entry which is preliminary data.</text>
</comment>
<keyword evidence="1" id="KW-0732">Signal</keyword>
<protein>
    <submittedName>
        <fullName evidence="2">Uncharacterized protein</fullName>
    </submittedName>
</protein>
<evidence type="ECO:0000313" key="2">
    <source>
        <dbReference type="EMBL" id="KAL1595731.1"/>
    </source>
</evidence>
<name>A0ABR3QU92_9PLEO</name>
<keyword evidence="3" id="KW-1185">Reference proteome</keyword>
<dbReference type="EMBL" id="JAKJXO020000015">
    <property type="protein sequence ID" value="KAL1595731.1"/>
    <property type="molecule type" value="Genomic_DNA"/>
</dbReference>
<accession>A0ABR3QU92</accession>